<comment type="caution">
    <text evidence="2">The sequence shown here is derived from an EMBL/GenBank/DDBJ whole genome shotgun (WGS) entry which is preliminary data.</text>
</comment>
<organism evidence="2 3">
    <name type="scientific">Niallia circulans</name>
    <name type="common">Bacillus circulans</name>
    <dbReference type="NCBI Taxonomy" id="1397"/>
    <lineage>
        <taxon>Bacteria</taxon>
        <taxon>Bacillati</taxon>
        <taxon>Bacillota</taxon>
        <taxon>Bacilli</taxon>
        <taxon>Bacillales</taxon>
        <taxon>Bacillaceae</taxon>
        <taxon>Niallia</taxon>
    </lineage>
</organism>
<dbReference type="PANTHER" id="PTHR42678">
    <property type="entry name" value="AMIDASE"/>
    <property type="match status" value="1"/>
</dbReference>
<feature type="domain" description="Amidase" evidence="1">
    <location>
        <begin position="32"/>
        <end position="342"/>
    </location>
</feature>
<evidence type="ECO:0000313" key="3">
    <source>
        <dbReference type="Proteomes" id="UP000216961"/>
    </source>
</evidence>
<accession>A0AA91YYQ8</accession>
<evidence type="ECO:0000259" key="1">
    <source>
        <dbReference type="Pfam" id="PF01425"/>
    </source>
</evidence>
<name>A0AA91YYQ8_NIACI</name>
<dbReference type="RefSeq" id="WP_095334054.1">
    <property type="nucleotide sequence ID" value="NZ_NPBQ01000138.1"/>
</dbReference>
<proteinExistence type="predicted"/>
<evidence type="ECO:0000313" key="2">
    <source>
        <dbReference type="EMBL" id="PAD80828.1"/>
    </source>
</evidence>
<dbReference type="EC" id="3.5.1.4" evidence="2"/>
<dbReference type="Pfam" id="PF01425">
    <property type="entry name" value="Amidase"/>
    <property type="match status" value="1"/>
</dbReference>
<dbReference type="EMBL" id="NPBQ01000138">
    <property type="protein sequence ID" value="PAD80828.1"/>
    <property type="molecule type" value="Genomic_DNA"/>
</dbReference>
<dbReference type="NCBIfam" id="NF005300">
    <property type="entry name" value="PRK06828.1"/>
    <property type="match status" value="1"/>
</dbReference>
<dbReference type="PANTHER" id="PTHR42678:SF34">
    <property type="entry name" value="OS04G0183300 PROTEIN"/>
    <property type="match status" value="1"/>
</dbReference>
<sequence>MEKENQILFHIEETTILEVQKALDSGQITSWELTKQYIERIKTFDSTLCSIREINPDALAIAAELDKKRQEMDQIGPLYGIPVIIKDNIDTQDAMATTAGSIALANNFAKEDAFIVKKLREAGAIIIGKANLSEFANFITELNMPNGYSSLGGQVMNPYGPGVWDVGGSSSGTGASIAANFAVVGIGTETSGSILSPASNNSLVGIKPTLGLISRTGIIPLAHSQDTAGPMTRTVQDAAILLGIMAGVDERDEVTLTSIGQPRDYTAFLKADGLKGKRIGVDRSFLPEEEEEVALFNKGLEELTRQGAILIDMTIHREKFDSIVLYHEFKYGIDNYLRKCAEEVPVHSLKEVIEFNKNHLDVVKYGQTILEYCETLNGDLADPTYKEHRDKDIRLSALEGIDAAIEKYELDGLVFAKYVGCELPAKAGYPSITVPAGYTPKGKPMGLTFTGVAYSEPSLIEMAYSYEQATKHRVPPALAWKGLK</sequence>
<dbReference type="Gene3D" id="3.90.1300.10">
    <property type="entry name" value="Amidase signature (AS) domain"/>
    <property type="match status" value="1"/>
</dbReference>
<gene>
    <name evidence="2" type="ORF">CHH57_23090</name>
</gene>
<dbReference type="Proteomes" id="UP000216961">
    <property type="component" value="Unassembled WGS sequence"/>
</dbReference>
<dbReference type="SUPFAM" id="SSF75304">
    <property type="entry name" value="Amidase signature (AS) enzymes"/>
    <property type="match status" value="1"/>
</dbReference>
<dbReference type="InterPro" id="IPR023631">
    <property type="entry name" value="Amidase_dom"/>
</dbReference>
<dbReference type="AlphaFoldDB" id="A0AA91YYQ8"/>
<reference evidence="2 3" key="1">
    <citation type="submission" date="2017-07" db="EMBL/GenBank/DDBJ databases">
        <title>Isolation and whole genome analysis of endospore-forming bacteria from heroin.</title>
        <authorList>
            <person name="Kalinowski J."/>
            <person name="Ahrens B."/>
            <person name="Al-Dilaimi A."/>
            <person name="Winkler A."/>
            <person name="Wibberg D."/>
            <person name="Schleenbecker U."/>
            <person name="Ruckert C."/>
            <person name="Wolfel R."/>
            <person name="Grass G."/>
        </authorList>
    </citation>
    <scope>NUCLEOTIDE SEQUENCE [LARGE SCALE GENOMIC DNA]</scope>
    <source>
        <strain evidence="2 3">7521-2</strain>
    </source>
</reference>
<keyword evidence="2" id="KW-0378">Hydrolase</keyword>
<dbReference type="GO" id="GO:0004040">
    <property type="term" value="F:amidase activity"/>
    <property type="evidence" value="ECO:0007669"/>
    <property type="project" value="UniProtKB-EC"/>
</dbReference>
<protein>
    <submittedName>
        <fullName evidence="2">Amidase</fullName>
        <ecNumber evidence="2">3.5.1.4</ecNumber>
    </submittedName>
</protein>
<dbReference type="InterPro" id="IPR036928">
    <property type="entry name" value="AS_sf"/>
</dbReference>